<feature type="transmembrane region" description="Helical" evidence="2">
    <location>
        <begin position="900"/>
        <end position="919"/>
    </location>
</feature>
<feature type="transmembrane region" description="Helical" evidence="2">
    <location>
        <begin position="1216"/>
        <end position="1236"/>
    </location>
</feature>
<organism evidence="3 4">
    <name type="scientific">Cellulomonas aerilata</name>
    <dbReference type="NCBI Taxonomy" id="515326"/>
    <lineage>
        <taxon>Bacteria</taxon>
        <taxon>Bacillati</taxon>
        <taxon>Actinomycetota</taxon>
        <taxon>Actinomycetes</taxon>
        <taxon>Micrococcales</taxon>
        <taxon>Cellulomonadaceae</taxon>
        <taxon>Cellulomonas</taxon>
    </lineage>
</organism>
<feature type="compositionally biased region" description="Low complexity" evidence="1">
    <location>
        <begin position="605"/>
        <end position="615"/>
    </location>
</feature>
<dbReference type="AlphaFoldDB" id="A0A512DD98"/>
<evidence type="ECO:0000256" key="2">
    <source>
        <dbReference type="SAM" id="Phobius"/>
    </source>
</evidence>
<feature type="transmembrane region" description="Helical" evidence="2">
    <location>
        <begin position="733"/>
        <end position="758"/>
    </location>
</feature>
<feature type="region of interest" description="Disordered" evidence="1">
    <location>
        <begin position="588"/>
        <end position="726"/>
    </location>
</feature>
<keyword evidence="2" id="KW-0472">Membrane</keyword>
<dbReference type="Gene3D" id="3.90.550.10">
    <property type="entry name" value="Spore Coat Polysaccharide Biosynthesis Protein SpsA, Chain A"/>
    <property type="match status" value="1"/>
</dbReference>
<feature type="transmembrane region" description="Helical" evidence="2">
    <location>
        <begin position="302"/>
        <end position="320"/>
    </location>
</feature>
<keyword evidence="4" id="KW-1185">Reference proteome</keyword>
<evidence type="ECO:0000256" key="1">
    <source>
        <dbReference type="SAM" id="MobiDB-lite"/>
    </source>
</evidence>
<feature type="transmembrane region" description="Helical" evidence="2">
    <location>
        <begin position="770"/>
        <end position="789"/>
    </location>
</feature>
<gene>
    <name evidence="3" type="ORF">CAE01nite_21700</name>
</gene>
<proteinExistence type="predicted"/>
<evidence type="ECO:0000313" key="3">
    <source>
        <dbReference type="EMBL" id="GEO34445.1"/>
    </source>
</evidence>
<dbReference type="PANTHER" id="PTHR43685:SF3">
    <property type="entry name" value="SLR2126 PROTEIN"/>
    <property type="match status" value="1"/>
</dbReference>
<feature type="transmembrane region" description="Helical" evidence="2">
    <location>
        <begin position="940"/>
        <end position="960"/>
    </location>
</feature>
<feature type="compositionally biased region" description="Low complexity" evidence="1">
    <location>
        <begin position="692"/>
        <end position="726"/>
    </location>
</feature>
<keyword evidence="2" id="KW-1133">Transmembrane helix</keyword>
<feature type="transmembrane region" description="Helical" evidence="2">
    <location>
        <begin position="871"/>
        <end position="888"/>
    </location>
</feature>
<accession>A0A512DD98</accession>
<feature type="transmembrane region" description="Helical" evidence="2">
    <location>
        <begin position="415"/>
        <end position="439"/>
    </location>
</feature>
<feature type="transmembrane region" description="Helical" evidence="2">
    <location>
        <begin position="466"/>
        <end position="489"/>
    </location>
</feature>
<feature type="transmembrane region" description="Helical" evidence="2">
    <location>
        <begin position="841"/>
        <end position="859"/>
    </location>
</feature>
<evidence type="ECO:0008006" key="5">
    <source>
        <dbReference type="Google" id="ProtNLM"/>
    </source>
</evidence>
<dbReference type="RefSeq" id="WP_146903880.1">
    <property type="nucleotide sequence ID" value="NZ_BJYY01000013.1"/>
</dbReference>
<evidence type="ECO:0000313" key="4">
    <source>
        <dbReference type="Proteomes" id="UP000321181"/>
    </source>
</evidence>
<sequence length="1244" mass="125551">MTDSPPTVTGSIPVTRRTPLTAVLVTRGATRYLPAALAAVASQTRPAARVVVVDAAPTAARSGGACDPRAPRDADPVTRLAAAAFAERATDVHVVAVPGARTFGHAVRDGLAQVAADDDAGGWLWLLHDDCAPAPTALAELVRVVEHAPSVAVAGAKQRGWDDPARLVELGVTTSRLGRRMTGVEPGEVDQGQHDGREDVLAVGLAGALVRRDVWDELGGTEPSLGPFGDGLDLCRRARLAGHRVVVVPRAVVRHAQASLRGLREDDRRTTGAAPEPDPRRSYAARRRAHVHSRLASSPLPLVPLLTVGFLLSAVVRALGRIAGKDGRLALAEVAAPVVAVLHPVRMARARARARRTRRLPRRSLRPLQSTWRDVLREERDRAFGRAAARRVVRAPSELEIAELATLTARRRAGLAALVVALVAVTVAAVGSLVVAVGGGRTLVGGGLLPAGGDVGDLWRSATSGWVTAGLGTAAPGDPLLAVLVPVSALTGGDVQRAVDVLFLGSVLLGGLGAWFAAGAATRSVGLRWWAALVWVAAPSLGLALDQGRVGAALAHAALPWVALGVARALGVQRADVVLSGLVDARRGDADPAGRPAGRTLPADGSAPPTARASSAGGGAGPSTAALTGATSAATSPSATVAVATVPARTDATTARHPDEVAAPSRPGADAALEEPARTEPGSVVPGPHLVGASTPGTAAPAPALGRSGPTAPDSGPSDPAAPTSGSVTAAAAAGLAFAVAAAGAPVLLPAGLLVLAVVAPAARRHRRHLVLVALPALALSGPLLADAVDRLRDGGWRALLAEPGLPVGSTPAPAWQQLLGWPSSPDAPLAAGLGRATADVLPHLLGGSLLLLALLALLRGRSVARGVRAGWTVAAVGLAAALVAGQVETAVVDGAVLRGWPGAGASLVVAGLLAAAVLGADGVRARMARRAFGWRQVGAVVLAVVAVLAPLASLTGWLVRVHTGDGAPVVAGVEGPVVPAVAQQAQTSGARSRVLALAAQRDGAVGYALWRGDGPQVTETSAAQRARTLTGPAGDAGVVEPDAATGEVELLVARLASGAVGDVSADLGSLAVGAVLVPPAQAGDDEAARAQLVGRLDASAGLERITESPAGVVWRVVAPAGAPAVVSSWARLVTPGADGEATATALAAGPLSVRDRVPAGEPGRTVVLAERHDAGWRAWLDGRRLPAVEAGWRQAFEVGPEGGTLTVRQAPLNRVPWLVVQGLVLGLTVLLALPVRRRRGGPR</sequence>
<dbReference type="OrthoDB" id="3734530at2"/>
<dbReference type="SUPFAM" id="SSF53448">
    <property type="entry name" value="Nucleotide-diphospho-sugar transferases"/>
    <property type="match status" value="1"/>
</dbReference>
<feature type="transmembrane region" description="Helical" evidence="2">
    <location>
        <begin position="552"/>
        <end position="570"/>
    </location>
</feature>
<feature type="transmembrane region" description="Helical" evidence="2">
    <location>
        <begin position="527"/>
        <end position="545"/>
    </location>
</feature>
<name>A0A512DD98_9CELL</name>
<dbReference type="EMBL" id="BJYY01000013">
    <property type="protein sequence ID" value="GEO34445.1"/>
    <property type="molecule type" value="Genomic_DNA"/>
</dbReference>
<dbReference type="Proteomes" id="UP000321181">
    <property type="component" value="Unassembled WGS sequence"/>
</dbReference>
<keyword evidence="2" id="KW-0812">Transmembrane</keyword>
<comment type="caution">
    <text evidence="3">The sequence shown here is derived from an EMBL/GenBank/DDBJ whole genome shotgun (WGS) entry which is preliminary data.</text>
</comment>
<feature type="compositionally biased region" description="Low complexity" evidence="1">
    <location>
        <begin position="622"/>
        <end position="653"/>
    </location>
</feature>
<reference evidence="3 4" key="1">
    <citation type="submission" date="2019-07" db="EMBL/GenBank/DDBJ databases">
        <title>Whole genome shotgun sequence of Cellulomonas aerilata NBRC 106308.</title>
        <authorList>
            <person name="Hosoyama A."/>
            <person name="Uohara A."/>
            <person name="Ohji S."/>
            <person name="Ichikawa N."/>
        </authorList>
    </citation>
    <scope>NUCLEOTIDE SEQUENCE [LARGE SCALE GENOMIC DNA]</scope>
    <source>
        <strain evidence="3 4">NBRC 106308</strain>
    </source>
</reference>
<feature type="region of interest" description="Disordered" evidence="1">
    <location>
        <begin position="262"/>
        <end position="284"/>
    </location>
</feature>
<dbReference type="InterPro" id="IPR029044">
    <property type="entry name" value="Nucleotide-diphossugar_trans"/>
</dbReference>
<dbReference type="Pfam" id="PF13641">
    <property type="entry name" value="Glyco_tranf_2_3"/>
    <property type="match status" value="1"/>
</dbReference>
<dbReference type="InterPro" id="IPR050834">
    <property type="entry name" value="Glycosyltransf_2"/>
</dbReference>
<dbReference type="PANTHER" id="PTHR43685">
    <property type="entry name" value="GLYCOSYLTRANSFERASE"/>
    <property type="match status" value="1"/>
</dbReference>
<protein>
    <recommendedName>
        <fullName evidence="5">Glycosyltransferase 2-like domain-containing protein</fullName>
    </recommendedName>
</protein>
<feature type="transmembrane region" description="Helical" evidence="2">
    <location>
        <begin position="501"/>
        <end position="521"/>
    </location>
</feature>